<comment type="caution">
    <text evidence="2">The sequence shown here is derived from an EMBL/GenBank/DDBJ whole genome shotgun (WGS) entry which is preliminary data.</text>
</comment>
<reference evidence="3" key="1">
    <citation type="submission" date="2019-04" db="EMBL/GenBank/DDBJ databases">
        <title>Draft genome sequence of Pseudonocardiaceae bacterium SL3-2-4.</title>
        <authorList>
            <person name="Ningsih F."/>
            <person name="Yokota A."/>
            <person name="Sakai Y."/>
            <person name="Nanatani K."/>
            <person name="Yabe S."/>
            <person name="Oetari A."/>
            <person name="Sjamsuridzal W."/>
        </authorList>
    </citation>
    <scope>NUCLEOTIDE SEQUENCE [LARGE SCALE GENOMIC DNA]</scope>
    <source>
        <strain evidence="3">SL3-2-4</strain>
    </source>
</reference>
<organism evidence="2 3">
    <name type="scientific">Gandjariella thermophila</name>
    <dbReference type="NCBI Taxonomy" id="1931992"/>
    <lineage>
        <taxon>Bacteria</taxon>
        <taxon>Bacillati</taxon>
        <taxon>Actinomycetota</taxon>
        <taxon>Actinomycetes</taxon>
        <taxon>Pseudonocardiales</taxon>
        <taxon>Pseudonocardiaceae</taxon>
        <taxon>Gandjariella</taxon>
    </lineage>
</organism>
<protein>
    <submittedName>
        <fullName evidence="2">Uncharacterized protein</fullName>
    </submittedName>
</protein>
<proteinExistence type="predicted"/>
<accession>A0A4D4J488</accession>
<evidence type="ECO:0000313" key="2">
    <source>
        <dbReference type="EMBL" id="GDY28773.1"/>
    </source>
</evidence>
<gene>
    <name evidence="2" type="ORF">GTS_04060</name>
</gene>
<name>A0A4D4J488_9PSEU</name>
<dbReference type="AlphaFoldDB" id="A0A4D4J488"/>
<sequence length="163" mass="17492">MDGFQPALFGSAAIPAKPAKPADQPARSPRGQRGGSPQVAAEVLAEVNQGRYGVVDATDRIVVFEDWDRVRHAVEEDVIASLMAGGYVTQNGKDTVVCHHGAILRPVTPLRLTHRGRQLLSRWSALKPLGSTTRCLWCGKQPVAGMWLGDPLCADCLAGARVE</sequence>
<evidence type="ECO:0000256" key="1">
    <source>
        <dbReference type="SAM" id="MobiDB-lite"/>
    </source>
</evidence>
<dbReference type="EMBL" id="BJFL01000002">
    <property type="protein sequence ID" value="GDY28773.1"/>
    <property type="molecule type" value="Genomic_DNA"/>
</dbReference>
<dbReference type="Proteomes" id="UP000298860">
    <property type="component" value="Unassembled WGS sequence"/>
</dbReference>
<evidence type="ECO:0000313" key="3">
    <source>
        <dbReference type="Proteomes" id="UP000298860"/>
    </source>
</evidence>
<dbReference type="RefSeq" id="WP_137812001.1">
    <property type="nucleotide sequence ID" value="NZ_BJFL01000002.1"/>
</dbReference>
<feature type="compositionally biased region" description="Low complexity" evidence="1">
    <location>
        <begin position="14"/>
        <end position="26"/>
    </location>
</feature>
<dbReference type="OrthoDB" id="3629991at2"/>
<feature type="region of interest" description="Disordered" evidence="1">
    <location>
        <begin position="14"/>
        <end position="38"/>
    </location>
</feature>
<keyword evidence="3" id="KW-1185">Reference proteome</keyword>